<feature type="domain" description="Fibronectin type-III" evidence="6">
    <location>
        <begin position="823"/>
        <end position="915"/>
    </location>
</feature>
<dbReference type="EMBL" id="LT629695">
    <property type="protein sequence ID" value="SDH44885.1"/>
    <property type="molecule type" value="Genomic_DNA"/>
</dbReference>
<evidence type="ECO:0000256" key="5">
    <source>
        <dbReference type="SAM" id="SignalP"/>
    </source>
</evidence>
<gene>
    <name evidence="7" type="ORF">SAMN04489720_1293</name>
</gene>
<dbReference type="Gene3D" id="2.60.40.10">
    <property type="entry name" value="Immunoglobulins"/>
    <property type="match status" value="13"/>
</dbReference>
<feature type="domain" description="Fibronectin type-III" evidence="6">
    <location>
        <begin position="351"/>
        <end position="449"/>
    </location>
</feature>
<dbReference type="PANTHER" id="PTHR13817:SF151">
    <property type="entry name" value="TITIN"/>
    <property type="match status" value="1"/>
</dbReference>
<dbReference type="GO" id="GO:0016798">
    <property type="term" value="F:hydrolase activity, acting on glycosyl bonds"/>
    <property type="evidence" value="ECO:0007669"/>
    <property type="project" value="UniProtKB-KW"/>
</dbReference>
<evidence type="ECO:0000313" key="7">
    <source>
        <dbReference type="EMBL" id="SDH44885.1"/>
    </source>
</evidence>
<feature type="domain" description="Fibronectin type-III" evidence="6">
    <location>
        <begin position="542"/>
        <end position="635"/>
    </location>
</feature>
<organism evidence="7 8">
    <name type="scientific">Agrococcus jejuensis</name>
    <dbReference type="NCBI Taxonomy" id="399736"/>
    <lineage>
        <taxon>Bacteria</taxon>
        <taxon>Bacillati</taxon>
        <taxon>Actinomycetota</taxon>
        <taxon>Actinomycetes</taxon>
        <taxon>Micrococcales</taxon>
        <taxon>Microbacteriaceae</taxon>
        <taxon>Agrococcus</taxon>
    </lineage>
</organism>
<keyword evidence="4" id="KW-1133">Transmembrane helix</keyword>
<proteinExistence type="predicted"/>
<keyword evidence="4" id="KW-0812">Transmembrane</keyword>
<feature type="domain" description="Fibronectin type-III" evidence="6">
    <location>
        <begin position="450"/>
        <end position="541"/>
    </location>
</feature>
<feature type="domain" description="Fibronectin type-III" evidence="6">
    <location>
        <begin position="1012"/>
        <end position="1103"/>
    </location>
</feature>
<dbReference type="CDD" id="cd00063">
    <property type="entry name" value="FN3"/>
    <property type="match status" value="12"/>
</dbReference>
<evidence type="ECO:0000256" key="3">
    <source>
        <dbReference type="ARBA" id="ARBA00023326"/>
    </source>
</evidence>
<dbReference type="InterPro" id="IPR036116">
    <property type="entry name" value="FN3_sf"/>
</dbReference>
<feature type="chain" id="PRO_5038806558" evidence="5">
    <location>
        <begin position="29"/>
        <end position="1556"/>
    </location>
</feature>
<dbReference type="InterPro" id="IPR015919">
    <property type="entry name" value="Cadherin-like_sf"/>
</dbReference>
<keyword evidence="8" id="KW-1185">Reference proteome</keyword>
<feature type="domain" description="Fibronectin type-III" evidence="6">
    <location>
        <begin position="1292"/>
        <end position="1383"/>
    </location>
</feature>
<dbReference type="STRING" id="399736.SAMN04489720_1293"/>
<evidence type="ECO:0000256" key="2">
    <source>
        <dbReference type="ARBA" id="ARBA00023295"/>
    </source>
</evidence>
<keyword evidence="1" id="KW-0677">Repeat</keyword>
<dbReference type="InterPro" id="IPR003961">
    <property type="entry name" value="FN3_dom"/>
</dbReference>
<feature type="domain" description="Fibronectin type-III" evidence="6">
    <location>
        <begin position="1104"/>
        <end position="1197"/>
    </location>
</feature>
<evidence type="ECO:0000256" key="4">
    <source>
        <dbReference type="SAM" id="Phobius"/>
    </source>
</evidence>
<evidence type="ECO:0000259" key="6">
    <source>
        <dbReference type="PROSITE" id="PS50853"/>
    </source>
</evidence>
<feature type="domain" description="Fibronectin type-III" evidence="6">
    <location>
        <begin position="734"/>
        <end position="822"/>
    </location>
</feature>
<feature type="domain" description="Fibronectin type-III" evidence="6">
    <location>
        <begin position="918"/>
        <end position="1011"/>
    </location>
</feature>
<dbReference type="InterPro" id="IPR050964">
    <property type="entry name" value="Striated_Muscle_Regulatory"/>
</dbReference>
<keyword evidence="2" id="KW-0326">Glycosidase</keyword>
<feature type="domain" description="Fibronectin type-III" evidence="6">
    <location>
        <begin position="261"/>
        <end position="349"/>
    </location>
</feature>
<dbReference type="GO" id="GO:0016020">
    <property type="term" value="C:membrane"/>
    <property type="evidence" value="ECO:0007669"/>
    <property type="project" value="InterPro"/>
</dbReference>
<dbReference type="PRINTS" id="PR00014">
    <property type="entry name" value="FNTYPEIII"/>
</dbReference>
<dbReference type="Proteomes" id="UP000198822">
    <property type="component" value="Chromosome I"/>
</dbReference>
<dbReference type="Pfam" id="PF00041">
    <property type="entry name" value="fn3"/>
    <property type="match status" value="7"/>
</dbReference>
<keyword evidence="3" id="KW-0119">Carbohydrate metabolism</keyword>
<dbReference type="GO" id="GO:0005509">
    <property type="term" value="F:calcium ion binding"/>
    <property type="evidence" value="ECO:0007669"/>
    <property type="project" value="InterPro"/>
</dbReference>
<feature type="transmembrane region" description="Helical" evidence="4">
    <location>
        <begin position="1524"/>
        <end position="1546"/>
    </location>
</feature>
<dbReference type="InterPro" id="IPR013783">
    <property type="entry name" value="Ig-like_fold"/>
</dbReference>
<name>A0A1G8CHG7_9MICO</name>
<dbReference type="GO" id="GO:0000272">
    <property type="term" value="P:polysaccharide catabolic process"/>
    <property type="evidence" value="ECO:0007669"/>
    <property type="project" value="UniProtKB-KW"/>
</dbReference>
<dbReference type="OrthoDB" id="3187809at2"/>
<keyword evidence="5" id="KW-0732">Signal</keyword>
<dbReference type="RefSeq" id="WP_092503482.1">
    <property type="nucleotide sequence ID" value="NZ_LT629695.1"/>
</dbReference>
<sequence>MAAASVVRPHRLLRAIVAVAAVATTALAGVLVAPAAPAQAASVVDQRFVASSGDTFHFLEPGASFDQQIAAGITGTLDRIAIQLDFGTASLGVQVFGNGVTSSGSGAGAGASAVGVTLSRMEVTAGATYTLRITNTGSSRARLPIDMGYPGDGFGGSAFSVGFTTYVTSSAVAPTISGDPSSLAYFAGRAAPAFSYAIAGTPTPTVTATGVPTGMQVTAAGVLEGTPTQLGTHTFTVTATSDAGSASVSSTITVRDVLPDAPTDLRAAPFSPAHTIRISWNPPASTGADPIDHYVVTYGGVGRMTYVTSFDAPLSAFPVGTVRPISVVAVTASGSSLPAAIEFAGVGYPGAPTAFAATQTAVQDGYATALTWSTPTVTRGLPVNGYRLQWRAAGQANWSTHSATALEASTTGVTLNHATSGTYEYRLAATNALGIGDWAPATVVMQPRPASFALDHEVLANGDAVVRWTAPGPGDPAVDSYLVQTSTDASTWTTPTYLTVSGTEATIAGLRGNTSTYVRVVATNAIGSTASVVRQVFLPMSAPMAPRDVQATLVAGQFQLAWQPPLNDGGDPIRSYTVQRRVAGGDWVTQAVNVQSTTFAPVVSLGVPVEFRVAASNALGTGTWSSSTPAQIAIAVPSIPAAPTTQSRPGGVLVTWTPPLATAAQPVDRLIVEMRRGAGDVWVAVDAVYEGSSVLIEGLEPGVVHEFRLVASNAAGSRLSGVRTGSALRTPSAPISPRLVPFDSGVAVLWNPPTSSYGSPVTGYVVERLVDGEWTLFAGPTPFREATIEGLTVGEQVQVRIVAISAAGRGTPTATLTTTVPTVPSAPRDVVATPGAGSVTFAWTAPASDGGLPVTSYSVERRGEFGWTQLASSQSTSAVVQNLTDGVPYDFRVIAVSRAGVSVSSDIIRVTPRRAPDAPSAFTVEGTDSAIVASWTAPAFDGGAAVDGYVVERLVDGDWVAVTDRVLGASVVLGDLTNGTAYEHRVVAVNVAGSSQPSASASATPFRAPDAPVDLAVVPGDGSATLTWAEPASNGGAAISGYAIERLDGAEWVATDAEVEGLSAVVSGLTNGVEATLRVVAVNAAGPGSGSAPIAVTARTVADAPTELVAVRGDASASLSWSAPAFHGGAAIDGYVVEQRVGEGDWVEADADVTGATAVVSSLANGTAYEVRVAAVNVAGVGAWSVLAEVTPSTVADAPTALEAERGDASLALSWVAPSGNGGAAVTGYVVEQRVGDGDWAAADAEIGGTTAIVSGLTNGTTYAVRVLAVNVAGQSAWSESASATPSTVAGAPTDLEAIPTDGAVVLTFAAPVETGGSAPDAFAIEQRVDGEWVSASDTDGTEAIVTGLANGTPVDLRVAALNAAGRGPWSEPVTTTPFLLSPSVLAPSGGALAGAVVHPGDEIPVRVDGLPVGAELIVEMHSTPVELARGIVGDDGSIALTATIPADAELGAHDLVLWLEGTGGYVEPVVVPFTVEPTPVVAPTPIVTPTPAVVAPTPVAAPAAAMQPAASAGGALPRTGVDALLPMLLLSLALLGAGAAVRRAGAHPVAARRRR</sequence>
<feature type="domain" description="Fibronectin type-III" evidence="6">
    <location>
        <begin position="1198"/>
        <end position="1291"/>
    </location>
</feature>
<reference evidence="8" key="1">
    <citation type="submission" date="2016-10" db="EMBL/GenBank/DDBJ databases">
        <authorList>
            <person name="Varghese N."/>
            <person name="Submissions S."/>
        </authorList>
    </citation>
    <scope>NUCLEOTIDE SEQUENCE [LARGE SCALE GENOMIC DNA]</scope>
    <source>
        <strain evidence="8">DSM 22002</strain>
    </source>
</reference>
<feature type="domain" description="Fibronectin type-III" evidence="6">
    <location>
        <begin position="636"/>
        <end position="733"/>
    </location>
</feature>
<dbReference type="SMART" id="SM00060">
    <property type="entry name" value="FN3"/>
    <property type="match status" value="12"/>
</dbReference>
<evidence type="ECO:0000313" key="8">
    <source>
        <dbReference type="Proteomes" id="UP000198822"/>
    </source>
</evidence>
<dbReference type="PROSITE" id="PS50853">
    <property type="entry name" value="FN3"/>
    <property type="match status" value="12"/>
</dbReference>
<dbReference type="PANTHER" id="PTHR13817">
    <property type="entry name" value="TITIN"/>
    <property type="match status" value="1"/>
</dbReference>
<dbReference type="SUPFAM" id="SSF49265">
    <property type="entry name" value="Fibronectin type III"/>
    <property type="match status" value="8"/>
</dbReference>
<keyword evidence="3" id="KW-0624">Polysaccharide degradation</keyword>
<accession>A0A1G8CHG7</accession>
<keyword evidence="4" id="KW-0472">Membrane</keyword>
<keyword evidence="2" id="KW-0378">Hydrolase</keyword>
<protein>
    <submittedName>
        <fullName evidence="7">Fibronectin type III domain-containing protein</fullName>
    </submittedName>
</protein>
<dbReference type="SUPFAM" id="SSF49313">
    <property type="entry name" value="Cadherin-like"/>
    <property type="match status" value="1"/>
</dbReference>
<feature type="signal peptide" evidence="5">
    <location>
        <begin position="1"/>
        <end position="28"/>
    </location>
</feature>
<evidence type="ECO:0000256" key="1">
    <source>
        <dbReference type="ARBA" id="ARBA00022737"/>
    </source>
</evidence>